<dbReference type="PANTHER" id="PTHR11113">
    <property type="entry name" value="N-ACETYLGLUCOSAMINE-6-PHOSPHATE DEACETYLASE"/>
    <property type="match status" value="1"/>
</dbReference>
<dbReference type="FunFam" id="3.20.20.140:FF:000004">
    <property type="entry name" value="N-acetylglucosamine-6-phosphate deacetylase"/>
    <property type="match status" value="1"/>
</dbReference>
<name>A0A8J3N5U8_9CHLR</name>
<evidence type="ECO:0000256" key="4">
    <source>
        <dbReference type="ARBA" id="ARBA00022723"/>
    </source>
</evidence>
<dbReference type="PIRSF" id="PIRSF038994">
    <property type="entry name" value="NagA"/>
    <property type="match status" value="1"/>
</dbReference>
<evidence type="ECO:0000256" key="9">
    <source>
        <dbReference type="PIRNR" id="PIRNR038994"/>
    </source>
</evidence>
<proteinExistence type="inferred from homology"/>
<feature type="binding site" evidence="11">
    <location>
        <begin position="308"/>
        <end position="310"/>
    </location>
    <ligand>
        <name>substrate</name>
    </ligand>
</feature>
<dbReference type="InterPro" id="IPR032466">
    <property type="entry name" value="Metal_Hydrolase"/>
</dbReference>
<evidence type="ECO:0000256" key="2">
    <source>
        <dbReference type="ARBA" id="ARBA00011899"/>
    </source>
</evidence>
<keyword evidence="15" id="KW-1185">Reference proteome</keyword>
<keyword evidence="6 9" id="KW-0119">Carbohydrate metabolism</keyword>
<keyword evidence="4 12" id="KW-0479">Metal-binding</keyword>
<keyword evidence="5 9" id="KW-0378">Hydrolase</keyword>
<evidence type="ECO:0000256" key="1">
    <source>
        <dbReference type="ARBA" id="ARBA00010716"/>
    </source>
</evidence>
<evidence type="ECO:0000313" key="15">
    <source>
        <dbReference type="Proteomes" id="UP000597444"/>
    </source>
</evidence>
<feature type="binding site" evidence="11">
    <location>
        <position position="251"/>
    </location>
    <ligand>
        <name>substrate</name>
    </ligand>
</feature>
<dbReference type="GO" id="GO:0008448">
    <property type="term" value="F:N-acetylglucosamine-6-phosphate deacetylase activity"/>
    <property type="evidence" value="ECO:0007669"/>
    <property type="project" value="UniProtKB-EC"/>
</dbReference>
<dbReference type="GO" id="GO:0006046">
    <property type="term" value="P:N-acetylglucosamine catabolic process"/>
    <property type="evidence" value="ECO:0007669"/>
    <property type="project" value="TreeGrafter"/>
</dbReference>
<evidence type="ECO:0000313" key="14">
    <source>
        <dbReference type="EMBL" id="GHO96760.1"/>
    </source>
</evidence>
<dbReference type="InterPro" id="IPR011059">
    <property type="entry name" value="Metal-dep_hydrolase_composite"/>
</dbReference>
<comment type="catalytic activity">
    <reaction evidence="7">
        <text>N-acetyl-D-glucosamine 6-phosphate + H2O = D-glucosamine 6-phosphate + acetate</text>
        <dbReference type="Rhea" id="RHEA:22936"/>
        <dbReference type="ChEBI" id="CHEBI:15377"/>
        <dbReference type="ChEBI" id="CHEBI:30089"/>
        <dbReference type="ChEBI" id="CHEBI:57513"/>
        <dbReference type="ChEBI" id="CHEBI:58725"/>
        <dbReference type="EC" id="3.5.1.25"/>
    </reaction>
</comment>
<dbReference type="InterPro" id="IPR003764">
    <property type="entry name" value="GlcNAc_6-P_deAcase"/>
</dbReference>
<accession>A0A8J3N5U8</accession>
<protein>
    <recommendedName>
        <fullName evidence="3">N-acetylglucosamine-6-phosphate deacetylase</fullName>
        <ecNumber evidence="2">3.5.1.25</ecNumber>
    </recommendedName>
</protein>
<evidence type="ECO:0000256" key="5">
    <source>
        <dbReference type="ARBA" id="ARBA00022801"/>
    </source>
</evidence>
<dbReference type="EMBL" id="BNJK01000001">
    <property type="protein sequence ID" value="GHO96760.1"/>
    <property type="molecule type" value="Genomic_DNA"/>
</dbReference>
<dbReference type="GO" id="GO:0046872">
    <property type="term" value="F:metal ion binding"/>
    <property type="evidence" value="ECO:0007669"/>
    <property type="project" value="UniProtKB-KW"/>
</dbReference>
<feature type="binding site" evidence="11">
    <location>
        <position position="227"/>
    </location>
    <ligand>
        <name>substrate</name>
    </ligand>
</feature>
<dbReference type="CDD" id="cd00854">
    <property type="entry name" value="NagA"/>
    <property type="match status" value="1"/>
</dbReference>
<feature type="binding site" evidence="12">
    <location>
        <position position="195"/>
    </location>
    <ligand>
        <name>Zn(2+)</name>
        <dbReference type="ChEBI" id="CHEBI:29105"/>
    </ligand>
</feature>
<evidence type="ECO:0000259" key="13">
    <source>
        <dbReference type="Pfam" id="PF01979"/>
    </source>
</evidence>
<comment type="cofactor">
    <cofactor evidence="12">
        <name>a divalent metal cation</name>
        <dbReference type="ChEBI" id="CHEBI:60240"/>
    </cofactor>
    <text evidence="12">Binds 1 divalent metal cation per subunit.</text>
</comment>
<evidence type="ECO:0000256" key="3">
    <source>
        <dbReference type="ARBA" id="ARBA00018029"/>
    </source>
</evidence>
<organism evidence="14 15">
    <name type="scientific">Reticulibacter mediterranei</name>
    <dbReference type="NCBI Taxonomy" id="2778369"/>
    <lineage>
        <taxon>Bacteria</taxon>
        <taxon>Bacillati</taxon>
        <taxon>Chloroflexota</taxon>
        <taxon>Ktedonobacteria</taxon>
        <taxon>Ktedonobacterales</taxon>
        <taxon>Reticulibacteraceae</taxon>
        <taxon>Reticulibacter</taxon>
    </lineage>
</organism>
<feature type="binding site" evidence="12">
    <location>
        <position position="131"/>
    </location>
    <ligand>
        <name>Zn(2+)</name>
        <dbReference type="ChEBI" id="CHEBI:29105"/>
    </ligand>
</feature>
<dbReference type="Gene3D" id="2.30.40.10">
    <property type="entry name" value="Urease, subunit C, domain 1"/>
    <property type="match status" value="1"/>
</dbReference>
<gene>
    <name evidence="14" type="primary">nagA_2</name>
    <name evidence="14" type="ORF">KSF_068080</name>
</gene>
<dbReference type="NCBIfam" id="TIGR00221">
    <property type="entry name" value="nagA"/>
    <property type="match status" value="1"/>
</dbReference>
<evidence type="ECO:0000256" key="7">
    <source>
        <dbReference type="ARBA" id="ARBA00047647"/>
    </source>
</evidence>
<dbReference type="SUPFAM" id="SSF51556">
    <property type="entry name" value="Metallo-dependent hydrolases"/>
    <property type="match status" value="1"/>
</dbReference>
<dbReference type="AlphaFoldDB" id="A0A8J3N5U8"/>
<dbReference type="Proteomes" id="UP000597444">
    <property type="component" value="Unassembled WGS sequence"/>
</dbReference>
<dbReference type="RefSeq" id="WP_220207360.1">
    <property type="nucleotide sequence ID" value="NZ_BNJK01000001.1"/>
</dbReference>
<feature type="binding site" evidence="11">
    <location>
        <begin position="219"/>
        <end position="220"/>
    </location>
    <ligand>
        <name>substrate</name>
    </ligand>
</feature>
<reference evidence="14" key="1">
    <citation type="submission" date="2020-10" db="EMBL/GenBank/DDBJ databases">
        <title>Taxonomic study of unclassified bacteria belonging to the class Ktedonobacteria.</title>
        <authorList>
            <person name="Yabe S."/>
            <person name="Wang C.M."/>
            <person name="Zheng Y."/>
            <person name="Sakai Y."/>
            <person name="Cavaletti L."/>
            <person name="Monciardini P."/>
            <person name="Donadio S."/>
        </authorList>
    </citation>
    <scope>NUCLEOTIDE SEQUENCE</scope>
    <source>
        <strain evidence="14">ID150040</strain>
    </source>
</reference>
<dbReference type="InterPro" id="IPR006680">
    <property type="entry name" value="Amidohydro-rel"/>
</dbReference>
<evidence type="ECO:0000256" key="11">
    <source>
        <dbReference type="PIRSR" id="PIRSR038994-2"/>
    </source>
</evidence>
<feature type="domain" description="Amidohydrolase-related" evidence="13">
    <location>
        <begin position="53"/>
        <end position="385"/>
    </location>
</feature>
<sequence length="390" mass="41456">MSLLAIVNGDVLTPQKVLEDATVLIEGERIVEIRQGGSYPAEATMLDAQGGLVAPGLIDIHVHGSAGYDTMDATPQALHAMATFFAAHGVTSFLPTTVTAEQTALLAAVENATWCQRHYQGGARIIGLHLEGPYISAAHPGAQPVPHIRPADPAEYTRLFARGNVRLISLAPEIAENRPLIEYAAAQGASVAVGHSAATYDDVMENVPRGLNQCCHTFNGMSRLHHREPGAVGAVLTCDEIYAQAIVDLVHLHPAIVKLLVRAKGTERVVLITDAMRAAGLSDGEYDLAGQSVTVSKGRAYLTYGNSLAGSVLTMDQGLRNLMQATELSLIEALPMATSVPARSIGLGHELGLLQPGYVADLVILKHNDGRDFQVETTIVQGNVVYQRTS</sequence>
<dbReference type="PANTHER" id="PTHR11113:SF14">
    <property type="entry name" value="N-ACETYLGLUCOSAMINE-6-PHOSPHATE DEACETYLASE"/>
    <property type="match status" value="1"/>
</dbReference>
<comment type="pathway">
    <text evidence="8">Amino-sugar metabolism; N-acetylneuraminate degradation; D-fructose 6-phosphate from N-acetylneuraminate: step 4/5.</text>
</comment>
<dbReference type="EC" id="3.5.1.25" evidence="2"/>
<feature type="binding site" evidence="12">
    <location>
        <position position="216"/>
    </location>
    <ligand>
        <name>Zn(2+)</name>
        <dbReference type="ChEBI" id="CHEBI:29105"/>
    </ligand>
</feature>
<evidence type="ECO:0000256" key="10">
    <source>
        <dbReference type="PIRSR" id="PIRSR038994-1"/>
    </source>
</evidence>
<evidence type="ECO:0000256" key="6">
    <source>
        <dbReference type="ARBA" id="ARBA00023277"/>
    </source>
</evidence>
<feature type="active site" description="Proton donor/acceptor" evidence="10">
    <location>
        <position position="274"/>
    </location>
</feature>
<dbReference type="SUPFAM" id="SSF51338">
    <property type="entry name" value="Composite domain of metallo-dependent hydrolases"/>
    <property type="match status" value="1"/>
</dbReference>
<comment type="caution">
    <text evidence="14">The sequence shown here is derived from an EMBL/GenBank/DDBJ whole genome shotgun (WGS) entry which is preliminary data.</text>
</comment>
<dbReference type="Gene3D" id="3.20.20.140">
    <property type="entry name" value="Metal-dependent hydrolases"/>
    <property type="match status" value="1"/>
</dbReference>
<feature type="binding site" evidence="11">
    <location>
        <position position="142"/>
    </location>
    <ligand>
        <name>substrate</name>
    </ligand>
</feature>
<evidence type="ECO:0000256" key="8">
    <source>
        <dbReference type="ARBA" id="ARBA00060590"/>
    </source>
</evidence>
<comment type="similarity">
    <text evidence="1 9">Belongs to the metallo-dependent hydrolases superfamily. NagA family.</text>
</comment>
<evidence type="ECO:0000256" key="12">
    <source>
        <dbReference type="PIRSR" id="PIRSR038994-3"/>
    </source>
</evidence>
<dbReference type="Pfam" id="PF01979">
    <property type="entry name" value="Amidohydro_1"/>
    <property type="match status" value="1"/>
</dbReference>